<evidence type="ECO:0000313" key="2">
    <source>
        <dbReference type="Proteomes" id="UP000649739"/>
    </source>
</evidence>
<name>A0A8J3FBL5_9ACTN</name>
<reference evidence="1" key="1">
    <citation type="journal article" date="2014" name="Int. J. Syst. Evol. Microbiol.">
        <title>Complete genome sequence of Corynebacterium casei LMG S-19264T (=DSM 44701T), isolated from a smear-ripened cheese.</title>
        <authorList>
            <consortium name="US DOE Joint Genome Institute (JGI-PGF)"/>
            <person name="Walter F."/>
            <person name="Albersmeier A."/>
            <person name="Kalinowski J."/>
            <person name="Ruckert C."/>
        </authorList>
    </citation>
    <scope>NUCLEOTIDE SEQUENCE</scope>
    <source>
        <strain evidence="1">JCM 3090</strain>
    </source>
</reference>
<organism evidence="1 2">
    <name type="scientific">Pilimelia anulata</name>
    <dbReference type="NCBI Taxonomy" id="53371"/>
    <lineage>
        <taxon>Bacteria</taxon>
        <taxon>Bacillati</taxon>
        <taxon>Actinomycetota</taxon>
        <taxon>Actinomycetes</taxon>
        <taxon>Micromonosporales</taxon>
        <taxon>Micromonosporaceae</taxon>
        <taxon>Pilimelia</taxon>
    </lineage>
</organism>
<comment type="caution">
    <text evidence="1">The sequence shown here is derived from an EMBL/GenBank/DDBJ whole genome shotgun (WGS) entry which is preliminary data.</text>
</comment>
<proteinExistence type="predicted"/>
<sequence>MANEEMYCAVCETEMVFAVAAAGDECPELLCAGCGTAIMIAPVVVWGFGARRAPWTAPHQRRAAA</sequence>
<dbReference type="RefSeq" id="WP_189169137.1">
    <property type="nucleotide sequence ID" value="NZ_BMQB01000002.1"/>
</dbReference>
<keyword evidence="2" id="KW-1185">Reference proteome</keyword>
<reference evidence="1" key="2">
    <citation type="submission" date="2020-09" db="EMBL/GenBank/DDBJ databases">
        <authorList>
            <person name="Sun Q."/>
            <person name="Ohkuma M."/>
        </authorList>
    </citation>
    <scope>NUCLEOTIDE SEQUENCE</scope>
    <source>
        <strain evidence="1">JCM 3090</strain>
    </source>
</reference>
<dbReference type="Proteomes" id="UP000649739">
    <property type="component" value="Unassembled WGS sequence"/>
</dbReference>
<dbReference type="EMBL" id="BMQB01000002">
    <property type="protein sequence ID" value="GGJ84947.1"/>
    <property type="molecule type" value="Genomic_DNA"/>
</dbReference>
<dbReference type="AlphaFoldDB" id="A0A8J3FBL5"/>
<accession>A0A8J3FBL5</accession>
<protein>
    <submittedName>
        <fullName evidence="1">Uncharacterized protein</fullName>
    </submittedName>
</protein>
<gene>
    <name evidence="1" type="ORF">GCM10010123_13270</name>
</gene>
<evidence type="ECO:0000313" key="1">
    <source>
        <dbReference type="EMBL" id="GGJ84947.1"/>
    </source>
</evidence>